<dbReference type="Pfam" id="PF04127">
    <property type="entry name" value="DFP"/>
    <property type="match status" value="1"/>
</dbReference>
<dbReference type="PANTHER" id="PTHR14359">
    <property type="entry name" value="HOMO-OLIGOMERIC FLAVIN CONTAINING CYS DECARBOXYLASE FAMILY"/>
    <property type="match status" value="1"/>
</dbReference>
<feature type="binding site" evidence="3">
    <location>
        <position position="341"/>
    </location>
    <ligand>
        <name>CTP</name>
        <dbReference type="ChEBI" id="CHEBI:37563"/>
    </ligand>
</feature>
<dbReference type="NCBIfam" id="TIGR00521">
    <property type="entry name" value="coaBC_dfp"/>
    <property type="match status" value="1"/>
</dbReference>
<dbReference type="SUPFAM" id="SSF52507">
    <property type="entry name" value="Homo-oligomeric flavin-containing Cys decarboxylases, HFCD"/>
    <property type="match status" value="1"/>
</dbReference>
<dbReference type="AlphaFoldDB" id="A0AAP0YYP8"/>
<feature type="domain" description="DNA/pantothenate metabolism flavoprotein C-terminal" evidence="6">
    <location>
        <begin position="189"/>
        <end position="398"/>
    </location>
</feature>
<keyword evidence="3" id="KW-0511">Multifunctional enzyme</keyword>
<keyword evidence="1 3" id="KW-0210">Decarboxylase</keyword>
<proteinExistence type="inferred from homology"/>
<evidence type="ECO:0000256" key="1">
    <source>
        <dbReference type="ARBA" id="ARBA00022793"/>
    </source>
</evidence>
<comment type="catalytic activity">
    <reaction evidence="3 4">
        <text>(R)-4'-phosphopantothenate + L-cysteine + CTP = N-[(R)-4-phosphopantothenoyl]-L-cysteine + CMP + diphosphate + H(+)</text>
        <dbReference type="Rhea" id="RHEA:19397"/>
        <dbReference type="ChEBI" id="CHEBI:10986"/>
        <dbReference type="ChEBI" id="CHEBI:15378"/>
        <dbReference type="ChEBI" id="CHEBI:33019"/>
        <dbReference type="ChEBI" id="CHEBI:35235"/>
        <dbReference type="ChEBI" id="CHEBI:37563"/>
        <dbReference type="ChEBI" id="CHEBI:59458"/>
        <dbReference type="ChEBI" id="CHEBI:60377"/>
        <dbReference type="EC" id="6.3.2.5"/>
    </reaction>
</comment>
<feature type="binding site" evidence="3">
    <location>
        <position position="292"/>
    </location>
    <ligand>
        <name>CTP</name>
        <dbReference type="ChEBI" id="CHEBI:37563"/>
    </ligand>
</feature>
<reference evidence="7 8" key="1">
    <citation type="journal article" date="2015" name="BMC Genomics">
        <title>Comparative genome analysis of Prevotella intermedia strain isolated from infected root canal reveals features related to pathogenicity and adaptation.</title>
        <authorList>
            <person name="Ruan Y."/>
            <person name="Shen L."/>
            <person name="Zou Y."/>
            <person name="Qi Z."/>
            <person name="Yin J."/>
            <person name="Jiang J."/>
            <person name="Guo L."/>
            <person name="He L."/>
            <person name="Chen Z."/>
            <person name="Tang Z."/>
            <person name="Qin S."/>
        </authorList>
    </citation>
    <scope>NUCLEOTIDE SEQUENCE [LARGE SCALE GENOMIC DNA]</scope>
    <source>
        <strain evidence="7 8">ZT</strain>
    </source>
</reference>
<comment type="catalytic activity">
    <reaction evidence="3 4">
        <text>N-[(R)-4-phosphopantothenoyl]-L-cysteine + H(+) = (R)-4'-phosphopantetheine + CO2</text>
        <dbReference type="Rhea" id="RHEA:16793"/>
        <dbReference type="ChEBI" id="CHEBI:15378"/>
        <dbReference type="ChEBI" id="CHEBI:16526"/>
        <dbReference type="ChEBI" id="CHEBI:59458"/>
        <dbReference type="ChEBI" id="CHEBI:61723"/>
        <dbReference type="EC" id="4.1.1.36"/>
    </reaction>
</comment>
<dbReference type="HAMAP" id="MF_02225">
    <property type="entry name" value="CoaBC"/>
    <property type="match status" value="1"/>
</dbReference>
<dbReference type="Pfam" id="PF02441">
    <property type="entry name" value="Flavoprotein"/>
    <property type="match status" value="1"/>
</dbReference>
<dbReference type="InterPro" id="IPR005252">
    <property type="entry name" value="CoaBC"/>
</dbReference>
<gene>
    <name evidence="3" type="primary">coaBC</name>
    <name evidence="7" type="ORF">M573_103024</name>
</gene>
<evidence type="ECO:0000256" key="4">
    <source>
        <dbReference type="RuleBase" id="RU364078"/>
    </source>
</evidence>
<keyword evidence="3 4" id="KW-0288">FMN</keyword>
<dbReference type="InterPro" id="IPR003382">
    <property type="entry name" value="Flavoprotein"/>
</dbReference>
<evidence type="ECO:0000313" key="7">
    <source>
        <dbReference type="EMBL" id="KJJ87751.1"/>
    </source>
</evidence>
<keyword evidence="3" id="KW-0460">Magnesium</keyword>
<protein>
    <recommendedName>
        <fullName evidence="3">Coenzyme A biosynthesis bifunctional protein CoaBC</fullName>
    </recommendedName>
    <alternativeName>
        <fullName evidence="3">DNA/pantothenate metabolism flavoprotein</fullName>
    </alternativeName>
    <alternativeName>
        <fullName evidence="3">Phosphopantothenoylcysteine synthetase/decarboxylase</fullName>
        <shortName evidence="3">PPCS-PPCDC</shortName>
    </alternativeName>
    <domain>
        <recommendedName>
            <fullName evidence="3">Phosphopantothenoylcysteine decarboxylase</fullName>
            <shortName evidence="3">PPC decarboxylase</shortName>
            <shortName evidence="3">PPC-DC</shortName>
            <ecNumber evidence="3">4.1.1.36</ecNumber>
        </recommendedName>
        <alternativeName>
            <fullName evidence="3">CoaC</fullName>
        </alternativeName>
    </domain>
    <domain>
        <recommendedName>
            <fullName evidence="3">Phosphopantothenate--cysteine ligase</fullName>
            <ecNumber evidence="3">6.3.2.5</ecNumber>
        </recommendedName>
        <alternativeName>
            <fullName evidence="3">CoaB</fullName>
        </alternativeName>
        <alternativeName>
            <fullName evidence="3">Phosphopantothenoylcysteine synthetase</fullName>
            <shortName evidence="3">PPC synthetase</shortName>
            <shortName evidence="3">PPC-S</shortName>
        </alternativeName>
    </domain>
</protein>
<dbReference type="GO" id="GO:0046872">
    <property type="term" value="F:metal ion binding"/>
    <property type="evidence" value="ECO:0007669"/>
    <property type="project" value="UniProtKB-KW"/>
</dbReference>
<comment type="pathway">
    <text evidence="3 4">Cofactor biosynthesis; coenzyme A biosynthesis; CoA from (R)-pantothenate: step 3/5.</text>
</comment>
<dbReference type="PANTHER" id="PTHR14359:SF6">
    <property type="entry name" value="PHOSPHOPANTOTHENOYLCYSTEINE DECARBOXYLASE"/>
    <property type="match status" value="1"/>
</dbReference>
<evidence type="ECO:0000256" key="2">
    <source>
        <dbReference type="ARBA" id="ARBA00023239"/>
    </source>
</evidence>
<dbReference type="Proteomes" id="UP000032541">
    <property type="component" value="Unassembled WGS sequence"/>
</dbReference>
<evidence type="ECO:0000256" key="3">
    <source>
        <dbReference type="HAMAP-Rule" id="MF_02225"/>
    </source>
</evidence>
<comment type="function">
    <text evidence="4">Catalyzes two steps in the biosynthesis of coenzyme A. In the first step cysteine is conjugated to 4'-phosphopantothenate to form 4-phosphopantothenoylcysteine, in the latter compound is decarboxylated to form 4'-phosphopantotheine.</text>
</comment>
<dbReference type="InterPro" id="IPR035929">
    <property type="entry name" value="CoaB-like_sf"/>
</dbReference>
<evidence type="ECO:0000259" key="6">
    <source>
        <dbReference type="Pfam" id="PF04127"/>
    </source>
</evidence>
<keyword evidence="2 3" id="KW-0456">Lyase</keyword>
<comment type="similarity">
    <text evidence="3 4">In the N-terminal section; belongs to the HFCD (homo-oligomeric flavin containing Cys decarboxylase) superfamily.</text>
</comment>
<keyword evidence="3" id="KW-0479">Metal-binding</keyword>
<dbReference type="SUPFAM" id="SSF102645">
    <property type="entry name" value="CoaB-like"/>
    <property type="match status" value="1"/>
</dbReference>
<name>A0AAP0YYP8_PREIN</name>
<dbReference type="Gene3D" id="3.40.50.10300">
    <property type="entry name" value="CoaB-like"/>
    <property type="match status" value="1"/>
</dbReference>
<accession>A0AAP0YYP8</accession>
<dbReference type="Gene3D" id="3.40.50.1950">
    <property type="entry name" value="Flavin prenyltransferase-like"/>
    <property type="match status" value="1"/>
</dbReference>
<dbReference type="RefSeq" id="WP_045166813.1">
    <property type="nucleotide sequence ID" value="NZ_ATMK01000003.1"/>
</dbReference>
<dbReference type="GO" id="GO:0015941">
    <property type="term" value="P:pantothenate catabolic process"/>
    <property type="evidence" value="ECO:0007669"/>
    <property type="project" value="InterPro"/>
</dbReference>
<keyword evidence="3 4" id="KW-0285">Flavoprotein</keyword>
<dbReference type="GO" id="GO:0071513">
    <property type="term" value="C:phosphopantothenoylcysteine decarboxylase complex"/>
    <property type="evidence" value="ECO:0007669"/>
    <property type="project" value="TreeGrafter"/>
</dbReference>
<dbReference type="EMBL" id="ATMK01000003">
    <property type="protein sequence ID" value="KJJ87751.1"/>
    <property type="molecule type" value="Genomic_DNA"/>
</dbReference>
<comment type="pathway">
    <text evidence="3 4">Cofactor biosynthesis; coenzyme A biosynthesis; CoA from (R)-pantothenate: step 2/5.</text>
</comment>
<dbReference type="GO" id="GO:0004633">
    <property type="term" value="F:phosphopantothenoylcysteine decarboxylase activity"/>
    <property type="evidence" value="ECO:0007669"/>
    <property type="project" value="UniProtKB-UniRule"/>
</dbReference>
<sequence>MLKGKKIVLGITGSIAAYKSCLIIRQLVRQGAEVQVVITPSGKEFITPITLSALTQKPVISDFFSQRDGTWHSHVDLGLWADAMLIAPCTAATLGKMCHGIADNMLVTTYLSMKAPVFIAPAMDLDMYKHSSTQENIDTLKRRGNHIIEAGSGFLASGLEGKGRMEEPEAIVAFLDQYFDNNTVATQDLEGKNVLITAGPTYEKIDPVRFIGNYSSGKMGFALAEECFKRGANVTLVAGPVHIACSEGINRIDVESCEQMYEACQQAFPAADAAILCAAVADFKPLSFSDTKIKREKDNLHIDLQPTHDIAAALGQQKTSQQRIVAFALETNNEETNASAKLVKKNADFIVLNSTRNAGTTFQTDDNQITIISKGGKKEYEKKRKHLVARDIIDELVSIL</sequence>
<evidence type="ECO:0000259" key="5">
    <source>
        <dbReference type="Pfam" id="PF02441"/>
    </source>
</evidence>
<dbReference type="GO" id="GO:0004632">
    <property type="term" value="F:phosphopantothenate--cysteine ligase activity"/>
    <property type="evidence" value="ECO:0007669"/>
    <property type="project" value="UniProtKB-UniRule"/>
</dbReference>
<dbReference type="InterPro" id="IPR007085">
    <property type="entry name" value="DNA/pantothenate-metab_flavo_C"/>
</dbReference>
<feature type="region of interest" description="Phosphopantothenate--cysteine ligase" evidence="3">
    <location>
        <begin position="194"/>
        <end position="400"/>
    </location>
</feature>
<feature type="binding site" evidence="3">
    <location>
        <position position="282"/>
    </location>
    <ligand>
        <name>CTP</name>
        <dbReference type="ChEBI" id="CHEBI:37563"/>
    </ligand>
</feature>
<comment type="cofactor">
    <cofactor evidence="3">
        <name>FMN</name>
        <dbReference type="ChEBI" id="CHEBI:58210"/>
    </cofactor>
    <text evidence="3">Binds 1 FMN per subunit.</text>
</comment>
<comment type="caution">
    <text evidence="7">The sequence shown here is derived from an EMBL/GenBank/DDBJ whole genome shotgun (WGS) entry which is preliminary data.</text>
</comment>
<dbReference type="EC" id="6.3.2.5" evidence="3"/>
<dbReference type="InterPro" id="IPR036551">
    <property type="entry name" value="Flavin_trans-like"/>
</dbReference>
<feature type="binding site" evidence="3">
    <location>
        <position position="345"/>
    </location>
    <ligand>
        <name>CTP</name>
        <dbReference type="ChEBI" id="CHEBI:37563"/>
    </ligand>
</feature>
<dbReference type="EC" id="4.1.1.36" evidence="3"/>
<organism evidence="7 8">
    <name type="scientific">Prevotella intermedia ZT</name>
    <dbReference type="NCBI Taxonomy" id="1347790"/>
    <lineage>
        <taxon>Bacteria</taxon>
        <taxon>Pseudomonadati</taxon>
        <taxon>Bacteroidota</taxon>
        <taxon>Bacteroidia</taxon>
        <taxon>Bacteroidales</taxon>
        <taxon>Prevotellaceae</taxon>
        <taxon>Prevotella</taxon>
    </lineage>
</organism>
<comment type="caution">
    <text evidence="3">Lacks conserved residue(s) required for the propagation of feature annotation.</text>
</comment>
<keyword evidence="3 4" id="KW-0436">Ligase</keyword>
<comment type="cofactor">
    <cofactor evidence="3">
        <name>Mg(2+)</name>
        <dbReference type="ChEBI" id="CHEBI:18420"/>
    </cofactor>
</comment>
<evidence type="ECO:0000313" key="8">
    <source>
        <dbReference type="Proteomes" id="UP000032541"/>
    </source>
</evidence>
<feature type="domain" description="Flavoprotein" evidence="5">
    <location>
        <begin position="5"/>
        <end position="176"/>
    </location>
</feature>
<comment type="function">
    <text evidence="3">Catalyzes two sequential steps in the biosynthesis of coenzyme A. In the first step cysteine is conjugated to 4'-phosphopantothenate to form 4-phosphopantothenoylcysteine. In the second step the latter compound is decarboxylated to form 4'-phosphopantotheine.</text>
</comment>
<feature type="region of interest" description="Phosphopantothenoylcysteine decarboxylase" evidence="3">
    <location>
        <begin position="1"/>
        <end position="193"/>
    </location>
</feature>
<feature type="binding site" evidence="3">
    <location>
        <position position="327"/>
    </location>
    <ligand>
        <name>CTP</name>
        <dbReference type="ChEBI" id="CHEBI:37563"/>
    </ligand>
</feature>
<dbReference type="GO" id="GO:0010181">
    <property type="term" value="F:FMN binding"/>
    <property type="evidence" value="ECO:0007669"/>
    <property type="project" value="UniProtKB-UniRule"/>
</dbReference>
<comment type="similarity">
    <text evidence="3 4">In the C-terminal section; belongs to the PPC synthetase family.</text>
</comment>
<dbReference type="GO" id="GO:0015937">
    <property type="term" value="P:coenzyme A biosynthetic process"/>
    <property type="evidence" value="ECO:0007669"/>
    <property type="project" value="UniProtKB-UniRule"/>
</dbReference>